<feature type="compositionally biased region" description="Acidic residues" evidence="1">
    <location>
        <begin position="330"/>
        <end position="350"/>
    </location>
</feature>
<feature type="compositionally biased region" description="Basic and acidic residues" evidence="1">
    <location>
        <begin position="351"/>
        <end position="363"/>
    </location>
</feature>
<evidence type="ECO:0000313" key="3">
    <source>
        <dbReference type="Proteomes" id="UP000078343"/>
    </source>
</evidence>
<reference evidence="2 3" key="1">
    <citation type="submission" date="2016-04" db="EMBL/GenBank/DDBJ databases">
        <title>Draft genome of Fonsecaea erecta CBS 125763.</title>
        <authorList>
            <person name="Weiss V.A."/>
            <person name="Vicente V.A."/>
            <person name="Raittz R.T."/>
            <person name="Moreno L.F."/>
            <person name="De Souza E.M."/>
            <person name="Pedrosa F.O."/>
            <person name="Steffens M.B."/>
            <person name="Faoro H."/>
            <person name="Tadra-Sfeir M.Z."/>
            <person name="Najafzadeh M.J."/>
            <person name="Felipe M.S."/>
            <person name="Teixeira M."/>
            <person name="Sun J."/>
            <person name="Xi L."/>
            <person name="Gomes R."/>
            <person name="De Azevedo C.M."/>
            <person name="Salgado C.G."/>
            <person name="Da Silva M.B."/>
            <person name="Nascimento M.F."/>
            <person name="Queiroz-Telles F."/>
            <person name="Attili D.S."/>
            <person name="Gorbushina A."/>
        </authorList>
    </citation>
    <scope>NUCLEOTIDE SEQUENCE [LARGE SCALE GENOMIC DNA]</scope>
    <source>
        <strain evidence="2 3">CBS 125763</strain>
    </source>
</reference>
<evidence type="ECO:0000256" key="1">
    <source>
        <dbReference type="SAM" id="MobiDB-lite"/>
    </source>
</evidence>
<feature type="compositionally biased region" description="Basic and acidic residues" evidence="1">
    <location>
        <begin position="180"/>
        <end position="195"/>
    </location>
</feature>
<dbReference type="GO" id="GO:0070449">
    <property type="term" value="C:elongin complex"/>
    <property type="evidence" value="ECO:0007669"/>
    <property type="project" value="InterPro"/>
</dbReference>
<keyword evidence="3" id="KW-1185">Reference proteome</keyword>
<feature type="compositionally biased region" description="Polar residues" evidence="1">
    <location>
        <begin position="124"/>
        <end position="143"/>
    </location>
</feature>
<feature type="region of interest" description="Disordered" evidence="1">
    <location>
        <begin position="180"/>
        <end position="199"/>
    </location>
</feature>
<name>A0A178ZW26_9EURO</name>
<feature type="compositionally biased region" description="Low complexity" evidence="1">
    <location>
        <begin position="234"/>
        <end position="246"/>
    </location>
</feature>
<dbReference type="EMBL" id="LVYI01000002">
    <property type="protein sequence ID" value="OAP63998.1"/>
    <property type="molecule type" value="Genomic_DNA"/>
</dbReference>
<feature type="compositionally biased region" description="Low complexity" evidence="1">
    <location>
        <begin position="386"/>
        <end position="395"/>
    </location>
</feature>
<comment type="caution">
    <text evidence="2">The sequence shown here is derived from an EMBL/GenBank/DDBJ whole genome shotgun (WGS) entry which is preliminary data.</text>
</comment>
<dbReference type="Pfam" id="PF06881">
    <property type="entry name" value="Elongin_A"/>
    <property type="match status" value="1"/>
</dbReference>
<sequence length="411" mass="45471">MPADSLLDMARRACARNVHRITDIGDLDYELIRPILLKIESPEKLHQLELSSPQIIGHDAEIWLNFIKRDIPDWDRKRHEPSNPKNWYKVYRKLKAEATKDSSNDEAMLKAALADIQKGKEQNTAEIASTSRSAGLYSSSNAPGPSRRARVGWNYISGKTGAKGAHKMTLMQKIRKEAKDAKSSKMNRPMHELQKRQTGVVKAPTQFVEEVKKMKVLQATEAKTALSPPPKRPASGMGTTGTAGTSRPPMFAPSTQTPKPKPQPQPAVANGGKPYDLMSDRESRLRALKSGGSVSKVASPTSNSTRGMPSSPNGARRRSQVGGDSLTLDFLEDSDDNDDGGDDDDDDDDYNRDHPPKRTRDQGDDTETPQKRLKPNNARLDELMPRARTPLRLSPLPRPRTQGLQSFKGKA</sequence>
<dbReference type="PANTHER" id="PTHR15141">
    <property type="entry name" value="TRANSCRIPTION ELONGATION FACTOR B POLYPEPTIDE 3"/>
    <property type="match status" value="1"/>
</dbReference>
<dbReference type="Proteomes" id="UP000078343">
    <property type="component" value="Unassembled WGS sequence"/>
</dbReference>
<dbReference type="InterPro" id="IPR010684">
    <property type="entry name" value="RNA_pol_II_trans_fac_SIII_A"/>
</dbReference>
<dbReference type="PANTHER" id="PTHR15141:SF76">
    <property type="entry name" value="TRANSCRIPTION ELONGATION FACTOR B POLYPEPTIDE 3"/>
    <property type="match status" value="1"/>
</dbReference>
<protein>
    <recommendedName>
        <fullName evidence="4">Elongin-A</fullName>
    </recommendedName>
</protein>
<dbReference type="GeneID" id="30007395"/>
<proteinExistence type="predicted"/>
<accession>A0A178ZW26</accession>
<dbReference type="GO" id="GO:0006368">
    <property type="term" value="P:transcription elongation by RNA polymerase II"/>
    <property type="evidence" value="ECO:0007669"/>
    <property type="project" value="InterPro"/>
</dbReference>
<feature type="region of interest" description="Disordered" evidence="1">
    <location>
        <begin position="123"/>
        <end position="147"/>
    </location>
</feature>
<gene>
    <name evidence="2" type="ORF">AYL99_03225</name>
</gene>
<dbReference type="RefSeq" id="XP_018697365.1">
    <property type="nucleotide sequence ID" value="XM_018834741.1"/>
</dbReference>
<dbReference type="OrthoDB" id="21513at2759"/>
<feature type="region of interest" description="Disordered" evidence="1">
    <location>
        <begin position="220"/>
        <end position="411"/>
    </location>
</feature>
<dbReference type="AlphaFoldDB" id="A0A178ZW26"/>
<evidence type="ECO:0008006" key="4">
    <source>
        <dbReference type="Google" id="ProtNLM"/>
    </source>
</evidence>
<dbReference type="Gene3D" id="6.10.250.3180">
    <property type="match status" value="1"/>
</dbReference>
<feature type="compositionally biased region" description="Polar residues" evidence="1">
    <location>
        <begin position="292"/>
        <end position="313"/>
    </location>
</feature>
<organism evidence="2 3">
    <name type="scientific">Fonsecaea erecta</name>
    <dbReference type="NCBI Taxonomy" id="1367422"/>
    <lineage>
        <taxon>Eukaryota</taxon>
        <taxon>Fungi</taxon>
        <taxon>Dikarya</taxon>
        <taxon>Ascomycota</taxon>
        <taxon>Pezizomycotina</taxon>
        <taxon>Eurotiomycetes</taxon>
        <taxon>Chaetothyriomycetidae</taxon>
        <taxon>Chaetothyriales</taxon>
        <taxon>Herpotrichiellaceae</taxon>
        <taxon>Fonsecaea</taxon>
    </lineage>
</organism>
<dbReference type="InterPro" id="IPR051870">
    <property type="entry name" value="Elongin-A_domain"/>
</dbReference>
<evidence type="ECO:0000313" key="2">
    <source>
        <dbReference type="EMBL" id="OAP63998.1"/>
    </source>
</evidence>
<dbReference type="STRING" id="1367422.A0A178ZW26"/>